<dbReference type="InterPro" id="IPR052159">
    <property type="entry name" value="Competence_DNA_uptake"/>
</dbReference>
<dbReference type="GO" id="GO:0016787">
    <property type="term" value="F:hydrolase activity"/>
    <property type="evidence" value="ECO:0007669"/>
    <property type="project" value="UniProtKB-KW"/>
</dbReference>
<dbReference type="InterPro" id="IPR035681">
    <property type="entry name" value="ComA-like_MBL"/>
</dbReference>
<dbReference type="RefSeq" id="WP_209658224.1">
    <property type="nucleotide sequence ID" value="NZ_JAGGLI010000001.1"/>
</dbReference>
<accession>A0ABS4KEW8</accession>
<keyword evidence="3" id="KW-1185">Reference proteome</keyword>
<sequence length="292" mass="32841">MKKTYLSFLFIFILLISSGCEIFVSEREPLLEVHFIDVGQGDASLIISPNDKTMLIDAGDNSKGREVVEYIKRQGVRKIDVLIGTHPHADHIGGMDDVINSFEIGEFYMPKKIHTTKTFEDVLLAAKSKGLTIKEAYEGREIDFDTNIDTRFLSPIKDKNYSDELNLYSAVVRIVYNEDSFIFMGDAEAPNEEDILKSFDDIKSDVIKLGHHGSSTSTTKEFLDKVSPYAAVVSAGYKNKYSHPHKEILTLLEENSISLYRTDEQGTVVFKSSGNEITVNQDPGSYIYRKGN</sequence>
<feature type="domain" description="Metallo-beta-lactamase" evidence="1">
    <location>
        <begin position="40"/>
        <end position="237"/>
    </location>
</feature>
<comment type="caution">
    <text evidence="2">The sequence shown here is derived from an EMBL/GenBank/DDBJ whole genome shotgun (WGS) entry which is preliminary data.</text>
</comment>
<reference evidence="2 3" key="1">
    <citation type="submission" date="2021-03" db="EMBL/GenBank/DDBJ databases">
        <title>Genomic Encyclopedia of Type Strains, Phase IV (KMG-IV): sequencing the most valuable type-strain genomes for metagenomic binning, comparative biology and taxonomic classification.</title>
        <authorList>
            <person name="Goeker M."/>
        </authorList>
    </citation>
    <scope>NUCLEOTIDE SEQUENCE [LARGE SCALE GENOMIC DNA]</scope>
    <source>
        <strain evidence="2 3">DSM 27512</strain>
    </source>
</reference>
<proteinExistence type="predicted"/>
<gene>
    <name evidence="2" type="ORF">J2Z35_000093</name>
</gene>
<dbReference type="PROSITE" id="PS51257">
    <property type="entry name" value="PROKAR_LIPOPROTEIN"/>
    <property type="match status" value="1"/>
</dbReference>
<dbReference type="InterPro" id="IPR036866">
    <property type="entry name" value="RibonucZ/Hydroxyglut_hydro"/>
</dbReference>
<evidence type="ECO:0000313" key="3">
    <source>
        <dbReference type="Proteomes" id="UP001314903"/>
    </source>
</evidence>
<name>A0ABS4KEW8_9FIRM</name>
<dbReference type="CDD" id="cd07731">
    <property type="entry name" value="ComA-like_MBL-fold"/>
    <property type="match status" value="1"/>
</dbReference>
<organism evidence="2 3">
    <name type="scientific">Acetoanaerobium pronyense</name>
    <dbReference type="NCBI Taxonomy" id="1482736"/>
    <lineage>
        <taxon>Bacteria</taxon>
        <taxon>Bacillati</taxon>
        <taxon>Bacillota</taxon>
        <taxon>Clostridia</taxon>
        <taxon>Peptostreptococcales</taxon>
        <taxon>Filifactoraceae</taxon>
        <taxon>Acetoanaerobium</taxon>
    </lineage>
</organism>
<dbReference type="Pfam" id="PF00753">
    <property type="entry name" value="Lactamase_B"/>
    <property type="match status" value="1"/>
</dbReference>
<evidence type="ECO:0000313" key="2">
    <source>
        <dbReference type="EMBL" id="MBP2026304.1"/>
    </source>
</evidence>
<evidence type="ECO:0000259" key="1">
    <source>
        <dbReference type="SMART" id="SM00849"/>
    </source>
</evidence>
<protein>
    <submittedName>
        <fullName evidence="2">Beta-lactamase superfamily II metal-dependent hydrolase</fullName>
    </submittedName>
</protein>
<dbReference type="Proteomes" id="UP001314903">
    <property type="component" value="Unassembled WGS sequence"/>
</dbReference>
<dbReference type="EMBL" id="JAGGLI010000001">
    <property type="protein sequence ID" value="MBP2026304.1"/>
    <property type="molecule type" value="Genomic_DNA"/>
</dbReference>
<dbReference type="PANTHER" id="PTHR30619:SF7">
    <property type="entry name" value="BETA-LACTAMASE DOMAIN PROTEIN"/>
    <property type="match status" value="1"/>
</dbReference>
<dbReference type="Gene3D" id="3.60.15.10">
    <property type="entry name" value="Ribonuclease Z/Hydroxyacylglutathione hydrolase-like"/>
    <property type="match status" value="1"/>
</dbReference>
<dbReference type="SMART" id="SM00849">
    <property type="entry name" value="Lactamase_B"/>
    <property type="match status" value="1"/>
</dbReference>
<dbReference type="InterPro" id="IPR001279">
    <property type="entry name" value="Metallo-B-lactamas"/>
</dbReference>
<dbReference type="SUPFAM" id="SSF56281">
    <property type="entry name" value="Metallo-hydrolase/oxidoreductase"/>
    <property type="match status" value="1"/>
</dbReference>
<dbReference type="PANTHER" id="PTHR30619">
    <property type="entry name" value="DNA INTERNALIZATION/COMPETENCE PROTEIN COMEC/REC2"/>
    <property type="match status" value="1"/>
</dbReference>
<keyword evidence="2" id="KW-0378">Hydrolase</keyword>